<sequence length="311" mass="34772">MNKPQQVDVSLCRNYLISDYTRKYTSKDVILYALGIGAPENATDTRDLKHTYERANDFQALPSFATAIPNFYDDFNTMQQCPGLPEFDLNMMVHGEHKVIIHKPIPTEAYVHQRCVIKDVEDKTTGALVILHIETTDMYDNTPLCTNIGSLFIRGKGGFDKNKKKGKGVKKDVHTSPPDCTYTKQTTPQQAVIYRLSGDFNPQHIDPQMALKGGFTPPLLQGLCSYGISTHGVVKKLLNNDGSEVTSIYARFSSIVTPGDVLETKMWRHVDNTNTLTCVYFTTTNITTGRVCLTDGCIQLRNKQTHGNSKI</sequence>
<dbReference type="PANTHER" id="PTHR13078:SF56">
    <property type="entry name" value="PEROXISOMAL MULTIFUNCTIONAL ENZYME TYPE 2"/>
    <property type="match status" value="1"/>
</dbReference>
<name>A0A3Q8UBL6_9APIC</name>
<evidence type="ECO:0000259" key="3">
    <source>
        <dbReference type="Pfam" id="PF22622"/>
    </source>
</evidence>
<evidence type="ECO:0000313" key="4">
    <source>
        <dbReference type="EMBL" id="AZL94352.1"/>
    </source>
</evidence>
<dbReference type="Gene3D" id="3.10.129.10">
    <property type="entry name" value="Hotdog Thioesterase"/>
    <property type="match status" value="1"/>
</dbReference>
<dbReference type="EMBL" id="MK266136">
    <property type="protein sequence ID" value="AZL94352.1"/>
    <property type="molecule type" value="mRNA"/>
</dbReference>
<dbReference type="Pfam" id="PF22622">
    <property type="entry name" value="MFE-2_hydrat-2_N"/>
    <property type="match status" value="1"/>
</dbReference>
<dbReference type="InterPro" id="IPR054357">
    <property type="entry name" value="MFE-2_N"/>
</dbReference>
<organism evidence="4">
    <name type="scientific">Nephromyces sp. MMRI</name>
    <dbReference type="NCBI Taxonomy" id="2496275"/>
    <lineage>
        <taxon>Eukaryota</taxon>
        <taxon>Sar</taxon>
        <taxon>Alveolata</taxon>
        <taxon>Apicomplexa</taxon>
        <taxon>Aconoidasida</taxon>
        <taxon>Nephromycida</taxon>
        <taxon>Nephromyces</taxon>
    </lineage>
</organism>
<dbReference type="GO" id="GO:0004300">
    <property type="term" value="F:enoyl-CoA hydratase activity"/>
    <property type="evidence" value="ECO:0007669"/>
    <property type="project" value="TreeGrafter"/>
</dbReference>
<reference evidence="4" key="1">
    <citation type="journal article" date="2018" name="Genome Biol. Evol.">
        <title>Nephromyces encodes a urate metabolism pathway and predicted peroxisomes, demonstrating these are not ancient losses of apicomplexans.</title>
        <authorList>
            <person name="Paight C."/>
            <person name="Slamovits C.H."/>
            <person name="Saffo M.B."/>
            <person name="Lane C.E."/>
        </authorList>
    </citation>
    <scope>NUCLEOTIDE SEQUENCE</scope>
    <source>
        <strain evidence="4">Neph367</strain>
    </source>
</reference>
<dbReference type="InterPro" id="IPR029069">
    <property type="entry name" value="HotDog_dom_sf"/>
</dbReference>
<dbReference type="AlphaFoldDB" id="A0A3Q8UBL6"/>
<dbReference type="Pfam" id="PF01575">
    <property type="entry name" value="MaoC_dehydratas"/>
    <property type="match status" value="1"/>
</dbReference>
<evidence type="ECO:0000256" key="1">
    <source>
        <dbReference type="SAM" id="MobiDB-lite"/>
    </source>
</evidence>
<feature type="region of interest" description="Disordered" evidence="1">
    <location>
        <begin position="162"/>
        <end position="182"/>
    </location>
</feature>
<dbReference type="GO" id="GO:0003857">
    <property type="term" value="F:(3S)-3-hydroxyacyl-CoA dehydrogenase (NAD+) activity"/>
    <property type="evidence" value="ECO:0007669"/>
    <property type="project" value="TreeGrafter"/>
</dbReference>
<dbReference type="InterPro" id="IPR002539">
    <property type="entry name" value="MaoC-like_dom"/>
</dbReference>
<feature type="domain" description="Peroxisomal multifunctional enzyme type 2-like N-terminal" evidence="3">
    <location>
        <begin position="23"/>
        <end position="155"/>
    </location>
</feature>
<feature type="domain" description="MaoC-like" evidence="2">
    <location>
        <begin position="174"/>
        <end position="287"/>
    </location>
</feature>
<dbReference type="GO" id="GO:0006635">
    <property type="term" value="P:fatty acid beta-oxidation"/>
    <property type="evidence" value="ECO:0007669"/>
    <property type="project" value="TreeGrafter"/>
</dbReference>
<dbReference type="SUPFAM" id="SSF54637">
    <property type="entry name" value="Thioesterase/thiol ester dehydrase-isomerase"/>
    <property type="match status" value="2"/>
</dbReference>
<evidence type="ECO:0000259" key="2">
    <source>
        <dbReference type="Pfam" id="PF01575"/>
    </source>
</evidence>
<dbReference type="GO" id="GO:0005777">
    <property type="term" value="C:peroxisome"/>
    <property type="evidence" value="ECO:0007669"/>
    <property type="project" value="TreeGrafter"/>
</dbReference>
<accession>A0A3Q8UBL6</accession>
<dbReference type="GO" id="GO:0044594">
    <property type="term" value="F:17-beta-hydroxysteroid dehydrogenase (NAD+) activity"/>
    <property type="evidence" value="ECO:0007669"/>
    <property type="project" value="TreeGrafter"/>
</dbReference>
<protein>
    <submittedName>
        <fullName evidence="4">Hydroxysteroid 17-beta dehydrogenase 4</fullName>
    </submittedName>
</protein>
<proteinExistence type="evidence at transcript level"/>
<dbReference type="PANTHER" id="PTHR13078">
    <property type="entry name" value="PEROXISOMAL MULTIFUNCTIONAL ENZYME TYPE 2-RELATED"/>
    <property type="match status" value="1"/>
</dbReference>